<dbReference type="Proteomes" id="UP001396334">
    <property type="component" value="Unassembled WGS sequence"/>
</dbReference>
<comment type="caution">
    <text evidence="1">The sequence shown here is derived from an EMBL/GenBank/DDBJ whole genome shotgun (WGS) entry which is preliminary data.</text>
</comment>
<reference evidence="1 2" key="1">
    <citation type="journal article" date="2024" name="G3 (Bethesda)">
        <title>Genome assembly of Hibiscus sabdariffa L. provides insights into metabolisms of medicinal natural products.</title>
        <authorList>
            <person name="Kim T."/>
        </authorList>
    </citation>
    <scope>NUCLEOTIDE SEQUENCE [LARGE SCALE GENOMIC DNA]</scope>
    <source>
        <strain evidence="1">TK-2024</strain>
        <tissue evidence="1">Old leaves</tissue>
    </source>
</reference>
<evidence type="ECO:0000313" key="2">
    <source>
        <dbReference type="Proteomes" id="UP001396334"/>
    </source>
</evidence>
<sequence length="142" mass="16324">MVQHCLQQVQDIMEKVPDTIDFLNASDARLKRFGSMMDPRLKMREVEIAFPKMFPSDLVGENIGTFKDIMYQLFDEYLRMYSSTCNVEESRECAFPMNAHRGDVTSSSLSELLQDAFSGKLLYLHLDEGCIFSQDVKFDAIT</sequence>
<gene>
    <name evidence="1" type="ORF">V6N11_076969</name>
</gene>
<organism evidence="1 2">
    <name type="scientific">Hibiscus sabdariffa</name>
    <name type="common">roselle</name>
    <dbReference type="NCBI Taxonomy" id="183260"/>
    <lineage>
        <taxon>Eukaryota</taxon>
        <taxon>Viridiplantae</taxon>
        <taxon>Streptophyta</taxon>
        <taxon>Embryophyta</taxon>
        <taxon>Tracheophyta</taxon>
        <taxon>Spermatophyta</taxon>
        <taxon>Magnoliopsida</taxon>
        <taxon>eudicotyledons</taxon>
        <taxon>Gunneridae</taxon>
        <taxon>Pentapetalae</taxon>
        <taxon>rosids</taxon>
        <taxon>malvids</taxon>
        <taxon>Malvales</taxon>
        <taxon>Malvaceae</taxon>
        <taxon>Malvoideae</taxon>
        <taxon>Hibiscus</taxon>
    </lineage>
</organism>
<name>A0ABR2TBN9_9ROSI</name>
<proteinExistence type="predicted"/>
<keyword evidence="2" id="KW-1185">Reference proteome</keyword>
<accession>A0ABR2TBN9</accession>
<dbReference type="EMBL" id="JBBPBN010000006">
    <property type="protein sequence ID" value="KAK9034917.1"/>
    <property type="molecule type" value="Genomic_DNA"/>
</dbReference>
<evidence type="ECO:0000313" key="1">
    <source>
        <dbReference type="EMBL" id="KAK9034917.1"/>
    </source>
</evidence>
<protein>
    <submittedName>
        <fullName evidence="1">Uncharacterized protein</fullName>
    </submittedName>
</protein>